<evidence type="ECO:0000256" key="1">
    <source>
        <dbReference type="SAM" id="Phobius"/>
    </source>
</evidence>
<evidence type="ECO:0000313" key="2">
    <source>
        <dbReference type="EMBL" id="SCZ34053.1"/>
    </source>
</evidence>
<dbReference type="AlphaFoldDB" id="A0A1G5N9H6"/>
<dbReference type="Proteomes" id="UP000183046">
    <property type="component" value="Unassembled WGS sequence"/>
</dbReference>
<protein>
    <submittedName>
        <fullName evidence="2">Uncharacterized protein</fullName>
    </submittedName>
</protein>
<dbReference type="EMBL" id="FMWB01000005">
    <property type="protein sequence ID" value="SCZ34053.1"/>
    <property type="molecule type" value="Genomic_DNA"/>
</dbReference>
<dbReference type="OrthoDB" id="6904403at2"/>
<gene>
    <name evidence="2" type="ORF">SAMN05216279_10534</name>
</gene>
<keyword evidence="1" id="KW-0812">Transmembrane</keyword>
<sequence length="272" mass="29538">MIQRCLPLALVALALLSLILGGLAPLRWQGLPAAGALLLLGLSVMGRLNARRRRRASGEHPPLAAPASRARLRADTPLHLLIASPAEQGRGQAERSGDHQQMLGFGQALAASGNELWLYGLDPELRLLAAGTAACRLTPAELPVRLPGATSDLRAALARLCRQARPGSVLVVAAPLDEELAVWLGRLDLVRRGLQLWLVDTARQQVAEPDDIRSWRDARRYADAWQARIQGERLAARLERRPVRRLAASATADLQTRLLQLWNAGDPDQAAD</sequence>
<feature type="transmembrane region" description="Helical" evidence="1">
    <location>
        <begin position="31"/>
        <end position="50"/>
    </location>
</feature>
<organism evidence="2 3">
    <name type="scientific">Pseudomonas oryzihabitans</name>
    <dbReference type="NCBI Taxonomy" id="47885"/>
    <lineage>
        <taxon>Bacteria</taxon>
        <taxon>Pseudomonadati</taxon>
        <taxon>Pseudomonadota</taxon>
        <taxon>Gammaproteobacteria</taxon>
        <taxon>Pseudomonadales</taxon>
        <taxon>Pseudomonadaceae</taxon>
        <taxon>Pseudomonas</taxon>
    </lineage>
</organism>
<keyword evidence="1" id="KW-1133">Transmembrane helix</keyword>
<keyword evidence="1" id="KW-0472">Membrane</keyword>
<evidence type="ECO:0000313" key="3">
    <source>
        <dbReference type="Proteomes" id="UP000183046"/>
    </source>
</evidence>
<comment type="caution">
    <text evidence="2">The sequence shown here is derived from an EMBL/GenBank/DDBJ whole genome shotgun (WGS) entry which is preliminary data.</text>
</comment>
<proteinExistence type="predicted"/>
<accession>A0A1G5N9H6</accession>
<name>A0A1G5N9H6_9PSED</name>
<dbReference type="RefSeq" id="WP_042137266.1">
    <property type="nucleotide sequence ID" value="NZ_FMWB01000005.1"/>
</dbReference>
<reference evidence="3" key="1">
    <citation type="submission" date="2016-10" db="EMBL/GenBank/DDBJ databases">
        <authorList>
            <person name="de Groot N.N."/>
        </authorList>
    </citation>
    <scope>NUCLEOTIDE SEQUENCE [LARGE SCALE GENOMIC DNA]</scope>
    <source>
        <strain evidence="3">DSM 15758</strain>
    </source>
</reference>